<dbReference type="InterPro" id="IPR012334">
    <property type="entry name" value="Pectin_lyas_fold"/>
</dbReference>
<evidence type="ECO:0000256" key="1">
    <source>
        <dbReference type="SAM" id="SignalP"/>
    </source>
</evidence>
<dbReference type="InterPro" id="IPR011050">
    <property type="entry name" value="Pectin_lyase_fold/virulence"/>
</dbReference>
<keyword evidence="1" id="KW-0732">Signal</keyword>
<evidence type="ECO:0000313" key="3">
    <source>
        <dbReference type="EMBL" id="MBK1879073.1"/>
    </source>
</evidence>
<feature type="signal peptide" evidence="1">
    <location>
        <begin position="1"/>
        <end position="26"/>
    </location>
</feature>
<dbReference type="SMART" id="SM00710">
    <property type="entry name" value="PbH1"/>
    <property type="match status" value="7"/>
</dbReference>
<dbReference type="SUPFAM" id="SSF51126">
    <property type="entry name" value="Pectin lyase-like"/>
    <property type="match status" value="1"/>
</dbReference>
<dbReference type="Gene3D" id="2.60.40.1080">
    <property type="match status" value="1"/>
</dbReference>
<dbReference type="EMBL" id="JAENIL010000040">
    <property type="protein sequence ID" value="MBK1879073.1"/>
    <property type="molecule type" value="Genomic_DNA"/>
</dbReference>
<sequence>MSSPIPVFRYLAIALIAASGLPFTQATTYHFSESTGDDNNPGTYDAPMQSLAKASSLQLSPGDEVLFKRGDIFAGHFAVNGSGSAFEPIVISSYGEGDLPILTGQVGEAGGGDYQEAVLVENQDNITFEFLEIQNERLSSRPGIDDIDAYGIQILNTSAGIMENFTFRNLTVRKVYAPKPILRDEGEDAFNGLEVAGIRFFTAWNAVAGNEKQIRNILVEDCFFTDLQRLGIHIKHGGASNGVGNDELNRNKDIIVRNNEFQNTGGTCVLPIRTYNCLIENNLFYRPGSDADSRMPNRGSSVWTWRCINTVIQYNRCISTRGYLDSHGIHIDHENLNTFVQYNYMEDCEGGFVEILGGNVNSVYRFNVSVNDGWRDNPNWKNSNHTIWINEKGPGDTVHRCEHTYIYNNTVYMDRDFSTAIDIDGKHTYIYNNIFHAEGGDIGGKQVVVENNGTELFMRNNLFSGNIDSRFQNMDTAPIEGTPIFDRPGETNKYAYQLQASSPAINAGTTQLGPPIPGAGTGVFKDLTPYPKVDFYGNPIDLSSGTPNIGACNAKNGEIQSRPLSPISKIRVFPNQLHTQNGSEEKLTALASPALADDTSIVWSSDNASVATVDVSGTVTTHSEGVALLTAKSDNGQSDSCYIIVGNVSASMSANARQWMWDNQLDPNQSDLADTAPTGNPLLIHYALDTPPSQAIQFQFDTSDNRITAHFKGSRSDLSYSALAASDLEEWQTTSVSPPDSQGMRSLSVSSPASNAGAFFKIQVTPN</sequence>
<proteinExistence type="predicted"/>
<keyword evidence="4" id="KW-1185">Reference proteome</keyword>
<dbReference type="SUPFAM" id="SSF49373">
    <property type="entry name" value="Invasin/intimin cell-adhesion fragments"/>
    <property type="match status" value="1"/>
</dbReference>
<evidence type="ECO:0000259" key="2">
    <source>
        <dbReference type="SMART" id="SM00635"/>
    </source>
</evidence>
<protein>
    <submittedName>
        <fullName evidence="3">Ig-like domain-containing protein</fullName>
    </submittedName>
</protein>
<dbReference type="Proteomes" id="UP000617628">
    <property type="component" value="Unassembled WGS sequence"/>
</dbReference>
<dbReference type="Pfam" id="PF02368">
    <property type="entry name" value="Big_2"/>
    <property type="match status" value="1"/>
</dbReference>
<feature type="chain" id="PRO_5037794804" evidence="1">
    <location>
        <begin position="27"/>
        <end position="767"/>
    </location>
</feature>
<dbReference type="SMART" id="SM00635">
    <property type="entry name" value="BID_2"/>
    <property type="match status" value="1"/>
</dbReference>
<gene>
    <name evidence="3" type="ORF">JIN87_19470</name>
</gene>
<dbReference type="Gene3D" id="2.160.20.10">
    <property type="entry name" value="Single-stranded right-handed beta-helix, Pectin lyase-like"/>
    <property type="match status" value="1"/>
</dbReference>
<dbReference type="RefSeq" id="WP_200357286.1">
    <property type="nucleotide sequence ID" value="NZ_JAENIL010000040.1"/>
</dbReference>
<accession>A0A934RZA4</accession>
<feature type="domain" description="BIG2" evidence="2">
    <location>
        <begin position="566"/>
        <end position="643"/>
    </location>
</feature>
<reference evidence="3" key="1">
    <citation type="submission" date="2021-01" db="EMBL/GenBank/DDBJ databases">
        <title>Modified the classification status of verrucomicrobia.</title>
        <authorList>
            <person name="Feng X."/>
        </authorList>
    </citation>
    <scope>NUCLEOTIDE SEQUENCE</scope>
    <source>
        <strain evidence="3">KCTC 13126</strain>
    </source>
</reference>
<organism evidence="3 4">
    <name type="scientific">Pelagicoccus mobilis</name>
    <dbReference type="NCBI Taxonomy" id="415221"/>
    <lineage>
        <taxon>Bacteria</taxon>
        <taxon>Pseudomonadati</taxon>
        <taxon>Verrucomicrobiota</taxon>
        <taxon>Opitutia</taxon>
        <taxon>Puniceicoccales</taxon>
        <taxon>Pelagicoccaceae</taxon>
        <taxon>Pelagicoccus</taxon>
    </lineage>
</organism>
<evidence type="ECO:0000313" key="4">
    <source>
        <dbReference type="Proteomes" id="UP000617628"/>
    </source>
</evidence>
<dbReference type="AlphaFoldDB" id="A0A934RZA4"/>
<comment type="caution">
    <text evidence="3">The sequence shown here is derived from an EMBL/GenBank/DDBJ whole genome shotgun (WGS) entry which is preliminary data.</text>
</comment>
<dbReference type="InterPro" id="IPR008964">
    <property type="entry name" value="Invasin/intimin_cell_adhesion"/>
</dbReference>
<dbReference type="InterPro" id="IPR006626">
    <property type="entry name" value="PbH1"/>
</dbReference>
<name>A0A934RZA4_9BACT</name>
<dbReference type="InterPro" id="IPR003343">
    <property type="entry name" value="Big_2"/>
</dbReference>